<dbReference type="Gene3D" id="1.10.238.10">
    <property type="entry name" value="EF-hand"/>
    <property type="match status" value="1"/>
</dbReference>
<dbReference type="Proteomes" id="UP001295469">
    <property type="component" value="Chromosome A07"/>
</dbReference>
<protein>
    <submittedName>
        <fullName evidence="2">(rape) hypothetical protein</fullName>
    </submittedName>
</protein>
<gene>
    <name evidence="2" type="ORF">DARMORV10_A07P23060.1</name>
</gene>
<proteinExistence type="predicted"/>
<accession>A0A816YQQ4</accession>
<feature type="region of interest" description="Disordered" evidence="1">
    <location>
        <begin position="85"/>
        <end position="106"/>
    </location>
</feature>
<dbReference type="SUPFAM" id="SSF47473">
    <property type="entry name" value="EF-hand"/>
    <property type="match status" value="1"/>
</dbReference>
<dbReference type="InterPro" id="IPR011992">
    <property type="entry name" value="EF-hand-dom_pair"/>
</dbReference>
<sequence length="106" mass="11757">MADQLTDDQISEFKEAFSLFDKDGDDKDRNLLLSLFSALRSLIYQLNRVYCRKPNCSYTSSVRFGLINRFAQALLCGKAENHGLDSEPAQRMLGSATSPLSASGES</sequence>
<dbReference type="AlphaFoldDB" id="A0A816YQQ4"/>
<dbReference type="EMBL" id="HG994361">
    <property type="protein sequence ID" value="CAF2171367.1"/>
    <property type="molecule type" value="Genomic_DNA"/>
</dbReference>
<reference evidence="2" key="1">
    <citation type="submission" date="2021-01" db="EMBL/GenBank/DDBJ databases">
        <authorList>
            <consortium name="Genoscope - CEA"/>
            <person name="William W."/>
        </authorList>
    </citation>
    <scope>NUCLEOTIDE SEQUENCE</scope>
</reference>
<name>A0A816YQQ4_BRANA</name>
<feature type="compositionally biased region" description="Polar residues" evidence="1">
    <location>
        <begin position="95"/>
        <end position="106"/>
    </location>
</feature>
<organism evidence="2">
    <name type="scientific">Brassica napus</name>
    <name type="common">Rape</name>
    <dbReference type="NCBI Taxonomy" id="3708"/>
    <lineage>
        <taxon>Eukaryota</taxon>
        <taxon>Viridiplantae</taxon>
        <taxon>Streptophyta</taxon>
        <taxon>Embryophyta</taxon>
        <taxon>Tracheophyta</taxon>
        <taxon>Spermatophyta</taxon>
        <taxon>Magnoliopsida</taxon>
        <taxon>eudicotyledons</taxon>
        <taxon>Gunneridae</taxon>
        <taxon>Pentapetalae</taxon>
        <taxon>rosids</taxon>
        <taxon>malvids</taxon>
        <taxon>Brassicales</taxon>
        <taxon>Brassicaceae</taxon>
        <taxon>Brassiceae</taxon>
        <taxon>Brassica</taxon>
    </lineage>
</organism>
<evidence type="ECO:0000313" key="2">
    <source>
        <dbReference type="EMBL" id="CAF2171367.1"/>
    </source>
</evidence>
<evidence type="ECO:0000256" key="1">
    <source>
        <dbReference type="SAM" id="MobiDB-lite"/>
    </source>
</evidence>